<gene>
    <name evidence="1" type="ORF">HgNV_059</name>
</gene>
<dbReference type="Proteomes" id="UP000682645">
    <property type="component" value="Segment"/>
</dbReference>
<organism evidence="1 2">
    <name type="scientific">Homarus gammarus nudivirus</name>
    <dbReference type="NCBI Taxonomy" id="2509616"/>
    <lineage>
        <taxon>Viruses</taxon>
        <taxon>Viruses incertae sedis</taxon>
        <taxon>Naldaviricetes</taxon>
        <taxon>Lefavirales</taxon>
        <taxon>Nudiviridae</taxon>
        <taxon>Gammanudivirus</taxon>
        <taxon>Gammanudivirus hogammari</taxon>
    </lineage>
</organism>
<dbReference type="EMBL" id="MK439999">
    <property type="protein sequence ID" value="QBB28664.1"/>
    <property type="molecule type" value="Genomic_DNA"/>
</dbReference>
<reference evidence="1" key="1">
    <citation type="journal article" date="2019" name="Sci. Rep.">
        <title>The first clawed lobster virus Homarus gammarus nudivirus (HgNV n. sp.) expands the diversity of the Nudiviridae.</title>
        <authorList>
            <person name="Holt C.C."/>
            <person name="Stone M."/>
            <person name="Bass D."/>
            <person name="Bateman K.S."/>
            <person name="van Aerle R."/>
            <person name="Daniels C.L."/>
            <person name="van der Giezen M."/>
            <person name="Ross S.H."/>
            <person name="Hooper C."/>
            <person name="Stentiford G.D."/>
        </authorList>
    </citation>
    <scope>NUCLEOTIDE SEQUENCE</scope>
    <source>
        <strain evidence="1">52S104HLG2</strain>
    </source>
</reference>
<evidence type="ECO:0000313" key="2">
    <source>
        <dbReference type="Proteomes" id="UP000682645"/>
    </source>
</evidence>
<proteinExistence type="predicted"/>
<keyword evidence="2" id="KW-1185">Reference proteome</keyword>
<name>A0A411HBA5_9VIRU</name>
<protein>
    <submittedName>
        <fullName evidence="1">Uncharacterized protein</fullName>
    </submittedName>
</protein>
<sequence length="323" mass="37013">MPKRKITPQYADKDDAAKKPSTTTKVYDISNITDKIVNDSGNSTDIGLLYTNALNDSNTTEQKYTVYMGKVRYNIITRYTPLEIFNTYYNSVINGVCGYIEHENINIHQLKVDPVHILSQTFLYCLYYNNIIIPNKIILHKHETNVLLGESIYFNKSYEKNELKIHISKPIVLNYLNNEDVYDVTFSSRINNETCSIKETLESFREGFNITTDIYNTLTKLFVLADHAATHYIEEYITDSTDWIHHINFGKSINAFTLINTIFKISANISNATNIPKLQIDNKKGPNLNGIVEIDRLFPATNTGAMFIPIDSVNEIPYTLNSY</sequence>
<accession>A0A411HBA5</accession>
<evidence type="ECO:0000313" key="1">
    <source>
        <dbReference type="EMBL" id="QBB28664.1"/>
    </source>
</evidence>